<evidence type="ECO:0000313" key="2">
    <source>
        <dbReference type="Proteomes" id="UP000283627"/>
    </source>
</evidence>
<evidence type="ECO:0000313" key="1">
    <source>
        <dbReference type="EMBL" id="RON53861.1"/>
    </source>
</evidence>
<dbReference type="AlphaFoldDB" id="A0A423KKC7"/>
<accession>A0A423KKC7</accession>
<proteinExistence type="predicted"/>
<gene>
    <name evidence="1" type="ORF">BK665_13225</name>
</gene>
<dbReference type="RefSeq" id="WP_123406462.1">
    <property type="nucleotide sequence ID" value="NZ_MOBP01000008.1"/>
</dbReference>
<dbReference type="Proteomes" id="UP000283627">
    <property type="component" value="Unassembled WGS sequence"/>
</dbReference>
<sequence length="111" mass="12518">MDNNPIRAYTTQADGNYIRVKVLDTSLQNALLDLGFSPETNASEYTIPTPNNATKATIFTHLQTLKICFSSGREWCPAEVFQHLRDLGLLSGGFRKISWTRPNHFTVTDEK</sequence>
<name>A0A423KKC7_9PSED</name>
<reference evidence="1 2" key="1">
    <citation type="submission" date="2016-10" db="EMBL/GenBank/DDBJ databases">
        <title>Comparative genome analysis of multiple Pseudomonas spp. focuses on biocontrol and plant growth promoting traits.</title>
        <authorList>
            <person name="Tao X.-Y."/>
            <person name="Taylor C.G."/>
        </authorList>
    </citation>
    <scope>NUCLEOTIDE SEQUENCE [LARGE SCALE GENOMIC DNA]</scope>
    <source>
        <strain evidence="1 2">39A2</strain>
    </source>
</reference>
<protein>
    <submittedName>
        <fullName evidence="1">Uncharacterized protein</fullName>
    </submittedName>
</protein>
<comment type="caution">
    <text evidence="1">The sequence shown here is derived from an EMBL/GenBank/DDBJ whole genome shotgun (WGS) entry which is preliminary data.</text>
</comment>
<organism evidence="1 2">
    <name type="scientific">Pseudomonas frederiksbergensis</name>
    <dbReference type="NCBI Taxonomy" id="104087"/>
    <lineage>
        <taxon>Bacteria</taxon>
        <taxon>Pseudomonadati</taxon>
        <taxon>Pseudomonadota</taxon>
        <taxon>Gammaproteobacteria</taxon>
        <taxon>Pseudomonadales</taxon>
        <taxon>Pseudomonadaceae</taxon>
        <taxon>Pseudomonas</taxon>
    </lineage>
</organism>
<dbReference type="EMBL" id="MOBP01000008">
    <property type="protein sequence ID" value="RON53861.1"/>
    <property type="molecule type" value="Genomic_DNA"/>
</dbReference>
<dbReference type="OrthoDB" id="6467024at2"/>